<feature type="compositionally biased region" description="Basic and acidic residues" evidence="1">
    <location>
        <begin position="264"/>
        <end position="277"/>
    </location>
</feature>
<feature type="compositionally biased region" description="Polar residues" evidence="1">
    <location>
        <begin position="322"/>
        <end position="336"/>
    </location>
</feature>
<keyword evidence="2" id="KW-0472">Membrane</keyword>
<evidence type="ECO:0000256" key="1">
    <source>
        <dbReference type="SAM" id="MobiDB-lite"/>
    </source>
</evidence>
<evidence type="ECO:0000313" key="4">
    <source>
        <dbReference type="Proteomes" id="UP001497525"/>
    </source>
</evidence>
<accession>A0AAV2T6H6</accession>
<feature type="transmembrane region" description="Helical" evidence="2">
    <location>
        <begin position="57"/>
        <end position="77"/>
    </location>
</feature>
<evidence type="ECO:0000313" key="3">
    <source>
        <dbReference type="EMBL" id="CAL5132501.1"/>
    </source>
</evidence>
<feature type="compositionally biased region" description="Basic residues" evidence="1">
    <location>
        <begin position="342"/>
        <end position="351"/>
    </location>
</feature>
<proteinExistence type="predicted"/>
<feature type="region of interest" description="Disordered" evidence="1">
    <location>
        <begin position="256"/>
        <end position="351"/>
    </location>
</feature>
<keyword evidence="2" id="KW-1133">Transmembrane helix</keyword>
<dbReference type="Proteomes" id="UP001497525">
    <property type="component" value="Unassembled WGS sequence"/>
</dbReference>
<protein>
    <submittedName>
        <fullName evidence="3">Uncharacterized protein</fullName>
    </submittedName>
</protein>
<dbReference type="AlphaFoldDB" id="A0AAV2T6H6"/>
<sequence length="351" mass="40361">MTFYKDDFILIDPAYPSLEKFQENYDFDLLGHPIGIGRIFLRNPAGFLRAFISHYKVVITFSSAFFFLGFFALMLLMRVLRSFKRVLSSALYFRKEWSAAKKQTKERATKELPVDYDIMALPIYRSLMKYCGVDGGNRNIAVPDTMAEYESLRFTLESRWPTGPSMRAVGEADPFIDLDAEPIEGAQEDEELMRMLEEEAEQKEAEENEEDDQRFEDKDDWWYPEDLEAEIENDGGGQSGYGLESQYINEGNELQQWNQQQEGMHNKGSDGHNEVKNKKPANGLMKKAKEKSKKLYPPSVQFHKSKGTLERKKVLLSLGERITSNQKRGTQGQVPSSEDGKHRSKMGTRRG</sequence>
<dbReference type="EMBL" id="CAXLJL010000125">
    <property type="protein sequence ID" value="CAL5132501.1"/>
    <property type="molecule type" value="Genomic_DNA"/>
</dbReference>
<reference evidence="3" key="1">
    <citation type="submission" date="2024-06" db="EMBL/GenBank/DDBJ databases">
        <authorList>
            <person name="Liu X."/>
            <person name="Lenzi L."/>
            <person name="Haldenby T S."/>
            <person name="Uol C."/>
        </authorList>
    </citation>
    <scope>NUCLEOTIDE SEQUENCE</scope>
</reference>
<keyword evidence="2" id="KW-0812">Transmembrane</keyword>
<organism evidence="3 4">
    <name type="scientific">Calicophoron daubneyi</name>
    <name type="common">Rumen fluke</name>
    <name type="synonym">Paramphistomum daubneyi</name>
    <dbReference type="NCBI Taxonomy" id="300641"/>
    <lineage>
        <taxon>Eukaryota</taxon>
        <taxon>Metazoa</taxon>
        <taxon>Spiralia</taxon>
        <taxon>Lophotrochozoa</taxon>
        <taxon>Platyhelminthes</taxon>
        <taxon>Trematoda</taxon>
        <taxon>Digenea</taxon>
        <taxon>Plagiorchiida</taxon>
        <taxon>Pronocephalata</taxon>
        <taxon>Paramphistomoidea</taxon>
        <taxon>Paramphistomidae</taxon>
        <taxon>Calicophoron</taxon>
    </lineage>
</organism>
<comment type="caution">
    <text evidence="3">The sequence shown here is derived from an EMBL/GenBank/DDBJ whole genome shotgun (WGS) entry which is preliminary data.</text>
</comment>
<gene>
    <name evidence="3" type="ORF">CDAUBV1_LOCUS5353</name>
</gene>
<evidence type="ECO:0000256" key="2">
    <source>
        <dbReference type="SAM" id="Phobius"/>
    </source>
</evidence>
<name>A0AAV2T6H6_CALDB</name>
<feature type="region of interest" description="Disordered" evidence="1">
    <location>
        <begin position="198"/>
        <end position="219"/>
    </location>
</feature>